<feature type="compositionally biased region" description="Basic and acidic residues" evidence="5">
    <location>
        <begin position="1"/>
        <end position="18"/>
    </location>
</feature>
<evidence type="ECO:0000256" key="4">
    <source>
        <dbReference type="ARBA" id="ARBA00023136"/>
    </source>
</evidence>
<feature type="region of interest" description="Disordered" evidence="5">
    <location>
        <begin position="1"/>
        <end position="48"/>
    </location>
</feature>
<dbReference type="OrthoDB" id="5430750at2759"/>
<feature type="compositionally biased region" description="Polar residues" evidence="5">
    <location>
        <begin position="559"/>
        <end position="573"/>
    </location>
</feature>
<feature type="region of interest" description="Disordered" evidence="5">
    <location>
        <begin position="690"/>
        <end position="717"/>
    </location>
</feature>
<dbReference type="InParanoid" id="A0A7J6IM49"/>
<organism evidence="7 8">
    <name type="scientific">Colletotrichum fructicola (strain Nara gc5)</name>
    <name type="common">Anthracnose fungus</name>
    <name type="synonym">Colletotrichum gloeosporioides (strain Nara gc5)</name>
    <dbReference type="NCBI Taxonomy" id="1213859"/>
    <lineage>
        <taxon>Eukaryota</taxon>
        <taxon>Fungi</taxon>
        <taxon>Dikarya</taxon>
        <taxon>Ascomycota</taxon>
        <taxon>Pezizomycotina</taxon>
        <taxon>Sordariomycetes</taxon>
        <taxon>Hypocreomycetidae</taxon>
        <taxon>Glomerellales</taxon>
        <taxon>Glomerellaceae</taxon>
        <taxon>Colletotrichum</taxon>
        <taxon>Colletotrichum gloeosporioides species complex</taxon>
    </lineage>
</organism>
<evidence type="ECO:0000256" key="2">
    <source>
        <dbReference type="ARBA" id="ARBA00022692"/>
    </source>
</evidence>
<keyword evidence="3 6" id="KW-1133">Transmembrane helix</keyword>
<feature type="transmembrane region" description="Helical" evidence="6">
    <location>
        <begin position="1159"/>
        <end position="1180"/>
    </location>
</feature>
<reference evidence="7 8" key="2">
    <citation type="submission" date="2020-04" db="EMBL/GenBank/DDBJ databases">
        <title>Genome sequencing and assembly of multiple isolates from the Colletotrichum gloeosporioides species complex.</title>
        <authorList>
            <person name="Gan P."/>
            <person name="Shirasu K."/>
        </authorList>
    </citation>
    <scope>NUCLEOTIDE SEQUENCE [LARGE SCALE GENOMIC DNA]</scope>
    <source>
        <strain evidence="7 8">Nara gc5</strain>
    </source>
</reference>
<feature type="compositionally biased region" description="Basic residues" evidence="5">
    <location>
        <begin position="1241"/>
        <end position="1254"/>
    </location>
</feature>
<dbReference type="PANTHER" id="PTHR46494">
    <property type="entry name" value="CORA FAMILY METAL ION TRANSPORTER (EUROFUNG)"/>
    <property type="match status" value="1"/>
</dbReference>
<keyword evidence="2 6" id="KW-0812">Transmembrane</keyword>
<evidence type="ECO:0000256" key="1">
    <source>
        <dbReference type="ARBA" id="ARBA00004651"/>
    </source>
</evidence>
<evidence type="ECO:0000256" key="6">
    <source>
        <dbReference type="SAM" id="Phobius"/>
    </source>
</evidence>
<dbReference type="Proteomes" id="UP000011096">
    <property type="component" value="Unassembled WGS sequence"/>
</dbReference>
<evidence type="ECO:0000313" key="7">
    <source>
        <dbReference type="EMBL" id="KAF4477345.1"/>
    </source>
</evidence>
<dbReference type="InterPro" id="IPR045863">
    <property type="entry name" value="CorA_TM1_TM2"/>
</dbReference>
<comment type="caution">
    <text evidence="7">The sequence shown here is derived from an EMBL/GenBank/DDBJ whole genome shotgun (WGS) entry which is preliminary data.</text>
</comment>
<dbReference type="AlphaFoldDB" id="A0A7J6IM49"/>
<proteinExistence type="predicted"/>
<feature type="region of interest" description="Disordered" evidence="5">
    <location>
        <begin position="1241"/>
        <end position="1262"/>
    </location>
</feature>
<name>A0A7J6IM49_COLFN</name>
<dbReference type="GO" id="GO:0015095">
    <property type="term" value="F:magnesium ion transmembrane transporter activity"/>
    <property type="evidence" value="ECO:0007669"/>
    <property type="project" value="TreeGrafter"/>
</dbReference>
<feature type="region of interest" description="Disordered" evidence="5">
    <location>
        <begin position="439"/>
        <end position="518"/>
    </location>
</feature>
<dbReference type="GO" id="GO:0005886">
    <property type="term" value="C:plasma membrane"/>
    <property type="evidence" value="ECO:0007669"/>
    <property type="project" value="UniProtKB-SubCell"/>
</dbReference>
<sequence length="1262" mass="142505">MADTEAKGPKKVRIEEPFAKQTEPDVTDNTHNNVHWVTDDTGDADADSQSYTYATTNSSDASNLFDEVEERGLSVTLPLEPRDVQATIQLPPRSVFDAWKGPKTTIAEMSAEVQMFTIHSVEFSVGHSQREKVSITCNDGPMVGESLQPTSKLCRWLHIEKSSLSLGVLEKFITSCPFISPELQQVANKLLSDIGRNLTTTTDRGHRVEAGTIIRYLGILPHVANTKRGETEPVIFASCPHLVLEGNKPFSDGDGQAPQTLLHHLYGHGSESSLASDQVVQKLSIASPKEVINVNQLWCLLIGCGCLITYSPKAASELQEGLIHQVSSKPPQQGFLKMIFIHDNNERVSTEVGQDWTYVDLMQHAVSLIKQTRWAAGDFHLEDAQGERLYAKSWLELATSGSTDLGIIYIRKSKPGDPVTPVSCRTTPRRVSVTKMITYKPLDESQPSEANFLPDGSRTFGRLEDPANQSEDEKPTRRGTTGVGPETESNSIDFGENDDSRENESPPGNIPIEEDTQYVAEPVEEKALSLNDENINMESVETNGSIHHEPRNLQPKINPASSVKENDPDSGSTFSVENAYTDEFQDDPSNLYIRNIDSSTTSEKYLVPITRPFLEWRTQGVKINRSSEEIIKNTGSILDKLHADMIEGLNKDIYSVAFRCTPEDLWARSSINLPYKQSGFEQVSNIAGDVPKTLGSNAESEDQAENPTTTADNTEGTTDHDVLGCIWGSLDKIYRHLHWESLHGQEYWTDHYIVRNFDPLTAHSKSTPRTISGLSLSWSQCERCSKQERYPMLESALDHLHRVHFLCEAKQPVQHLSDDPCYVWILHVAKVQHGQMPQTLLSLTKTFVADLLDLNRRVKELHALVARPGKLADADKIIPPQLPTNLMLALDGIVTVHIMHSNQLSLMNQLEYINADPTREIPRDVKSKVEKSIKTMEARRIAAWTLTRNLFESSQRDIMRLKHTTREDDNAAVETVGVEFLALALMSNAQKRPILSEPIINIEDIYRIQMSRMRSEAVRRPKRRLFLELSALQEELDAVDGIVEAQQKLLANYLDLLSPDSFRKENETRARLHTAETRVAKRHKRMLDERHETLHSLQERATAFREQVKQTIEVLEEDHGKAIRVFTIVTLFFLPMSFISSFLGMNTTDIRDTEFDQRFFWIVSIPVTAVVVVLAMTYGYKSDDINDWLYQKMHQPRQKLSRVVHIHHTDRSQTQSAPSSGGIQRSRTMELEQQLLKLRKQNSRGSRVRGRRRSISQTWIRS</sequence>
<dbReference type="GO" id="GO:0050897">
    <property type="term" value="F:cobalt ion binding"/>
    <property type="evidence" value="ECO:0007669"/>
    <property type="project" value="TreeGrafter"/>
</dbReference>
<feature type="compositionally biased region" description="Basic and acidic residues" evidence="5">
    <location>
        <begin position="461"/>
        <end position="476"/>
    </location>
</feature>
<comment type="subcellular location">
    <subcellularLocation>
        <location evidence="1">Cell membrane</location>
        <topology evidence="1">Multi-pass membrane protein</topology>
    </subcellularLocation>
</comment>
<keyword evidence="4 6" id="KW-0472">Membrane</keyword>
<protein>
    <recommendedName>
        <fullName evidence="9">Mg2+ transporter</fullName>
    </recommendedName>
</protein>
<keyword evidence="8" id="KW-1185">Reference proteome</keyword>
<dbReference type="RefSeq" id="XP_031884894.1">
    <property type="nucleotide sequence ID" value="XM_032036239.1"/>
</dbReference>
<evidence type="ECO:0000313" key="8">
    <source>
        <dbReference type="Proteomes" id="UP000011096"/>
    </source>
</evidence>
<feature type="region of interest" description="Disordered" evidence="5">
    <location>
        <begin position="543"/>
        <end position="573"/>
    </location>
</feature>
<reference evidence="7 8" key="1">
    <citation type="submission" date="2012-08" db="EMBL/GenBank/DDBJ databases">
        <authorList>
            <person name="Gan P.H.P."/>
            <person name="Ikeda K."/>
            <person name="Irieda H."/>
            <person name="Narusaka M."/>
            <person name="O'Connell R.J."/>
            <person name="Narusaka Y."/>
            <person name="Takano Y."/>
            <person name="Kubo Y."/>
            <person name="Shirasu K."/>
        </authorList>
    </citation>
    <scope>NUCLEOTIDE SEQUENCE [LARGE SCALE GENOMIC DNA]</scope>
    <source>
        <strain evidence="7 8">Nara gc5</strain>
    </source>
</reference>
<gene>
    <name evidence="7" type="ORF">CGGC5_v013494</name>
</gene>
<dbReference type="GeneID" id="43620237"/>
<dbReference type="GO" id="GO:0015087">
    <property type="term" value="F:cobalt ion transmembrane transporter activity"/>
    <property type="evidence" value="ECO:0007669"/>
    <property type="project" value="TreeGrafter"/>
</dbReference>
<evidence type="ECO:0008006" key="9">
    <source>
        <dbReference type="Google" id="ProtNLM"/>
    </source>
</evidence>
<accession>A0A7J6IM49</accession>
<dbReference type="InterPro" id="IPR002523">
    <property type="entry name" value="MgTranspt_CorA/ZnTranspt_ZntB"/>
</dbReference>
<evidence type="ECO:0000256" key="5">
    <source>
        <dbReference type="SAM" id="MobiDB-lite"/>
    </source>
</evidence>
<dbReference type="EMBL" id="ANPB02000008">
    <property type="protein sequence ID" value="KAF4477345.1"/>
    <property type="molecule type" value="Genomic_DNA"/>
</dbReference>
<dbReference type="PANTHER" id="PTHR46494:SF1">
    <property type="entry name" value="CORA FAMILY METAL ION TRANSPORTER (EUROFUNG)"/>
    <property type="match status" value="1"/>
</dbReference>
<dbReference type="Pfam" id="PF01544">
    <property type="entry name" value="CorA"/>
    <property type="match status" value="1"/>
</dbReference>
<dbReference type="GO" id="GO:0000287">
    <property type="term" value="F:magnesium ion binding"/>
    <property type="evidence" value="ECO:0007669"/>
    <property type="project" value="TreeGrafter"/>
</dbReference>
<dbReference type="Gene3D" id="1.20.58.340">
    <property type="entry name" value="Magnesium transport protein CorA, transmembrane region"/>
    <property type="match status" value="1"/>
</dbReference>
<dbReference type="SUPFAM" id="SSF144083">
    <property type="entry name" value="Magnesium transport protein CorA, transmembrane region"/>
    <property type="match status" value="1"/>
</dbReference>
<evidence type="ECO:0000256" key="3">
    <source>
        <dbReference type="ARBA" id="ARBA00022989"/>
    </source>
</evidence>
<feature type="transmembrane region" description="Helical" evidence="6">
    <location>
        <begin position="1125"/>
        <end position="1147"/>
    </location>
</feature>